<dbReference type="GO" id="GO:0016853">
    <property type="term" value="F:isomerase activity"/>
    <property type="evidence" value="ECO:0007669"/>
    <property type="project" value="UniProtKB-KW"/>
</dbReference>
<keyword evidence="1" id="KW-0413">Isomerase</keyword>
<dbReference type="InterPro" id="IPR014710">
    <property type="entry name" value="RmlC-like_jellyroll"/>
</dbReference>
<accession>A0A7W7LB73</accession>
<dbReference type="InterPro" id="IPR011051">
    <property type="entry name" value="RmlC_Cupin_sf"/>
</dbReference>
<evidence type="ECO:0000313" key="1">
    <source>
        <dbReference type="EMBL" id="MBB4887019.1"/>
    </source>
</evidence>
<dbReference type="Gene3D" id="2.60.120.10">
    <property type="entry name" value="Jelly Rolls"/>
    <property type="match status" value="1"/>
</dbReference>
<name>A0A7W7LB73_STRNE</name>
<keyword evidence="2" id="KW-1185">Reference proteome</keyword>
<evidence type="ECO:0000313" key="2">
    <source>
        <dbReference type="Proteomes" id="UP000556436"/>
    </source>
</evidence>
<protein>
    <submittedName>
        <fullName evidence="1">Mannose-6-phosphate isomerase-like protein (Cupin superfamily)</fullName>
    </submittedName>
</protein>
<organism evidence="1 2">
    <name type="scientific">Streptomyces netropsis</name>
    <name type="common">Streptoverticillium netropsis</name>
    <dbReference type="NCBI Taxonomy" id="55404"/>
    <lineage>
        <taxon>Bacteria</taxon>
        <taxon>Bacillati</taxon>
        <taxon>Actinomycetota</taxon>
        <taxon>Actinomycetes</taxon>
        <taxon>Kitasatosporales</taxon>
        <taxon>Streptomycetaceae</taxon>
        <taxon>Streptomyces</taxon>
    </lineage>
</organism>
<gene>
    <name evidence="1" type="ORF">FHS38_003064</name>
</gene>
<dbReference type="Proteomes" id="UP000556436">
    <property type="component" value="Unassembled WGS sequence"/>
</dbReference>
<comment type="caution">
    <text evidence="1">The sequence shown here is derived from an EMBL/GenBank/DDBJ whole genome shotgun (WGS) entry which is preliminary data.</text>
</comment>
<dbReference type="AlphaFoldDB" id="A0A7W7LB73"/>
<dbReference type="RefSeq" id="WP_184734044.1">
    <property type="nucleotide sequence ID" value="NZ_BMRW01000005.1"/>
</dbReference>
<sequence length="125" mass="13720">MPKVSKESAAQVEDHGVVVDRHEDVDGYTVNFVTFNEDVDGTPLMKGLPEDSCSCPHWGYVLKGSLTYRFADHEETFEEGDAFYLPRGHVPLATAGSELVQFSPTAELRVVEEAMARNMRGADGG</sequence>
<dbReference type="SUPFAM" id="SSF51182">
    <property type="entry name" value="RmlC-like cupins"/>
    <property type="match status" value="1"/>
</dbReference>
<proteinExistence type="predicted"/>
<dbReference type="EMBL" id="JACHJG010000005">
    <property type="protein sequence ID" value="MBB4887019.1"/>
    <property type="molecule type" value="Genomic_DNA"/>
</dbReference>
<reference evidence="1 2" key="1">
    <citation type="submission" date="2020-08" db="EMBL/GenBank/DDBJ databases">
        <title>Genomic Encyclopedia of Type Strains, Phase III (KMG-III): the genomes of soil and plant-associated and newly described type strains.</title>
        <authorList>
            <person name="Whitman W."/>
        </authorList>
    </citation>
    <scope>NUCLEOTIDE SEQUENCE [LARGE SCALE GENOMIC DNA]</scope>
    <source>
        <strain evidence="1 2">CECT 3265</strain>
    </source>
</reference>